<feature type="compositionally biased region" description="Basic and acidic residues" evidence="1">
    <location>
        <begin position="14"/>
        <end position="25"/>
    </location>
</feature>
<sequence length="25" mass="2852">MSFLNDCISGNSESHNHCTKGREER</sequence>
<dbReference type="Proteomes" id="UP000028999">
    <property type="component" value="Unassembled WGS sequence"/>
</dbReference>
<evidence type="ECO:0000313" key="2">
    <source>
        <dbReference type="EMBL" id="CDY64281.1"/>
    </source>
</evidence>
<dbReference type="EMBL" id="LK034433">
    <property type="protein sequence ID" value="CDY64281.1"/>
    <property type="molecule type" value="Genomic_DNA"/>
</dbReference>
<dbReference type="Gramene" id="CDY64281">
    <property type="protein sequence ID" value="CDY64281"/>
    <property type="gene ID" value="GSBRNA2T00041072001"/>
</dbReference>
<reference evidence="2 3" key="1">
    <citation type="journal article" date="2014" name="Science">
        <title>Plant genetics. Early allopolyploid evolution in the post-Neolithic Brassica napus oilseed genome.</title>
        <authorList>
            <person name="Chalhoub B."/>
            <person name="Denoeud F."/>
            <person name="Liu S."/>
            <person name="Parkin I.A."/>
            <person name="Tang H."/>
            <person name="Wang X."/>
            <person name="Chiquet J."/>
            <person name="Belcram H."/>
            <person name="Tong C."/>
            <person name="Samans B."/>
            <person name="Correa M."/>
            <person name="Da Silva C."/>
            <person name="Just J."/>
            <person name="Falentin C."/>
            <person name="Koh C.S."/>
            <person name="Le Clainche I."/>
            <person name="Bernard M."/>
            <person name="Bento P."/>
            <person name="Noel B."/>
            <person name="Labadie K."/>
            <person name="Alberti A."/>
            <person name="Charles M."/>
            <person name="Arnaud D."/>
            <person name="Guo H."/>
            <person name="Daviaud C."/>
            <person name="Alamery S."/>
            <person name="Jabbari K."/>
            <person name="Zhao M."/>
            <person name="Edger P.P."/>
            <person name="Chelaifa H."/>
            <person name="Tack D."/>
            <person name="Lassalle G."/>
            <person name="Mestiri I."/>
            <person name="Schnel N."/>
            <person name="Le Paslier M.C."/>
            <person name="Fan G."/>
            <person name="Renault V."/>
            <person name="Bayer P.E."/>
            <person name="Golicz A.A."/>
            <person name="Manoli S."/>
            <person name="Lee T.H."/>
            <person name="Thi V.H."/>
            <person name="Chalabi S."/>
            <person name="Hu Q."/>
            <person name="Fan C."/>
            <person name="Tollenaere R."/>
            <person name="Lu Y."/>
            <person name="Battail C."/>
            <person name="Shen J."/>
            <person name="Sidebottom C.H."/>
            <person name="Wang X."/>
            <person name="Canaguier A."/>
            <person name="Chauveau A."/>
            <person name="Berard A."/>
            <person name="Deniot G."/>
            <person name="Guan M."/>
            <person name="Liu Z."/>
            <person name="Sun F."/>
            <person name="Lim Y.P."/>
            <person name="Lyons E."/>
            <person name="Town C.D."/>
            <person name="Bancroft I."/>
            <person name="Wang X."/>
            <person name="Meng J."/>
            <person name="Ma J."/>
            <person name="Pires J.C."/>
            <person name="King G.J."/>
            <person name="Brunel D."/>
            <person name="Delourme R."/>
            <person name="Renard M."/>
            <person name="Aury J.M."/>
            <person name="Adams K.L."/>
            <person name="Batley J."/>
            <person name="Snowdon R.J."/>
            <person name="Tost J."/>
            <person name="Edwards D."/>
            <person name="Zhou Y."/>
            <person name="Hua W."/>
            <person name="Sharpe A.G."/>
            <person name="Paterson A.H."/>
            <person name="Guan C."/>
            <person name="Wincker P."/>
        </authorList>
    </citation>
    <scope>NUCLEOTIDE SEQUENCE [LARGE SCALE GENOMIC DNA]</scope>
    <source>
        <strain evidence="3">cv. Darmor-bzh</strain>
    </source>
</reference>
<evidence type="ECO:0000313" key="3">
    <source>
        <dbReference type="Proteomes" id="UP000028999"/>
    </source>
</evidence>
<feature type="region of interest" description="Disordered" evidence="1">
    <location>
        <begin position="1"/>
        <end position="25"/>
    </location>
</feature>
<dbReference type="AlphaFoldDB" id="A0A078JA42"/>
<accession>A0A078JA42</accession>
<dbReference type="PaxDb" id="3708-A0A078JA42"/>
<gene>
    <name evidence="2" type="primary">BnaCnng43670D</name>
    <name evidence="2" type="ORF">GSBRNA2T00041072001</name>
</gene>
<proteinExistence type="predicted"/>
<dbReference type="Gramene" id="CDX83407">
    <property type="protein sequence ID" value="CDX83407"/>
    <property type="gene ID" value="GSBRNA2T00138978001"/>
</dbReference>
<name>A0A078JA42_BRANA</name>
<keyword evidence="3" id="KW-1185">Reference proteome</keyword>
<evidence type="ECO:0000256" key="1">
    <source>
        <dbReference type="SAM" id="MobiDB-lite"/>
    </source>
</evidence>
<protein>
    <submittedName>
        <fullName evidence="2">BnaCnng43670D protein</fullName>
    </submittedName>
</protein>
<organism evidence="2 3">
    <name type="scientific">Brassica napus</name>
    <name type="common">Rape</name>
    <dbReference type="NCBI Taxonomy" id="3708"/>
    <lineage>
        <taxon>Eukaryota</taxon>
        <taxon>Viridiplantae</taxon>
        <taxon>Streptophyta</taxon>
        <taxon>Embryophyta</taxon>
        <taxon>Tracheophyta</taxon>
        <taxon>Spermatophyta</taxon>
        <taxon>Magnoliopsida</taxon>
        <taxon>eudicotyledons</taxon>
        <taxon>Gunneridae</taxon>
        <taxon>Pentapetalae</taxon>
        <taxon>rosids</taxon>
        <taxon>malvids</taxon>
        <taxon>Brassicales</taxon>
        <taxon>Brassicaceae</taxon>
        <taxon>Brassiceae</taxon>
        <taxon>Brassica</taxon>
    </lineage>
</organism>